<evidence type="ECO:0000256" key="1">
    <source>
        <dbReference type="SAM" id="MobiDB-lite"/>
    </source>
</evidence>
<name>A0A4Q9L5F1_9MICR</name>
<reference evidence="3 4" key="1">
    <citation type="submission" date="2017-12" db="EMBL/GenBank/DDBJ databases">
        <authorList>
            <person name="Pombert J.-F."/>
            <person name="Haag K.L."/>
            <person name="Ebert D."/>
        </authorList>
    </citation>
    <scope>NUCLEOTIDE SEQUENCE [LARGE SCALE GENOMIC DNA]</scope>
    <source>
        <strain evidence="3">FI-OER-3-3</strain>
    </source>
</reference>
<feature type="region of interest" description="Disordered" evidence="1">
    <location>
        <begin position="44"/>
        <end position="157"/>
    </location>
</feature>
<keyword evidence="2" id="KW-0732">Signal</keyword>
<accession>A0A4Q9L5F1</accession>
<gene>
    <name evidence="3" type="ORF">CWI37_0623p0020</name>
</gene>
<feature type="compositionally biased region" description="Polar residues" evidence="1">
    <location>
        <begin position="67"/>
        <end position="76"/>
    </location>
</feature>
<protein>
    <submittedName>
        <fullName evidence="3">Uncharacterized protein</fullName>
    </submittedName>
</protein>
<comment type="caution">
    <text evidence="3">The sequence shown here is derived from an EMBL/GenBank/DDBJ whole genome shotgun (WGS) entry which is preliminary data.</text>
</comment>
<feature type="compositionally biased region" description="Polar residues" evidence="1">
    <location>
        <begin position="87"/>
        <end position="109"/>
    </location>
</feature>
<dbReference type="Proteomes" id="UP000292362">
    <property type="component" value="Unassembled WGS sequence"/>
</dbReference>
<dbReference type="EMBL" id="PITJ01000623">
    <property type="protein sequence ID" value="TBU01810.1"/>
    <property type="molecule type" value="Genomic_DNA"/>
</dbReference>
<dbReference type="AlphaFoldDB" id="A0A4Q9L5F1"/>
<feature type="compositionally biased region" description="Basic and acidic residues" evidence="1">
    <location>
        <begin position="112"/>
        <end position="143"/>
    </location>
</feature>
<dbReference type="VEuPathDB" id="MicrosporidiaDB:CWI37_0623p0020"/>
<sequence length="157" mass="16610">MEIFYKIIALAFFLLNKIDTAVVETGTATPVVTSADTATAIPTATATPTAVSEKKEENAANPEGLSANPTTAQIGNTLDGKNAIKEGNSTTSKNATLGSNETCPENNGTSHDSSKKKNEKSNHHNDSADTNGKNDRSKDDKNVQRATFKRAELTLIS</sequence>
<evidence type="ECO:0000313" key="4">
    <source>
        <dbReference type="Proteomes" id="UP000292362"/>
    </source>
</evidence>
<evidence type="ECO:0000313" key="3">
    <source>
        <dbReference type="EMBL" id="TBU01810.1"/>
    </source>
</evidence>
<evidence type="ECO:0000256" key="2">
    <source>
        <dbReference type="SAM" id="SignalP"/>
    </source>
</evidence>
<feature type="chain" id="PRO_5020326182" evidence="2">
    <location>
        <begin position="21"/>
        <end position="157"/>
    </location>
</feature>
<organism evidence="3 4">
    <name type="scientific">Hamiltosporidium tvaerminnensis</name>
    <dbReference type="NCBI Taxonomy" id="1176355"/>
    <lineage>
        <taxon>Eukaryota</taxon>
        <taxon>Fungi</taxon>
        <taxon>Fungi incertae sedis</taxon>
        <taxon>Microsporidia</taxon>
        <taxon>Dubosqiidae</taxon>
        <taxon>Hamiltosporidium</taxon>
    </lineage>
</organism>
<feature type="signal peptide" evidence="2">
    <location>
        <begin position="1"/>
        <end position="20"/>
    </location>
</feature>
<proteinExistence type="predicted"/>